<sequence length="370" mass="41663">MDDLSALILYYTFSADEEAEDKRRHWSMVHGGRVSSDFQDTVRRVRQKRLLQPTIGSSPHFLLYLRSYLKVSRPLTSSTGGALIYKEIESENKRGGKDIARYGRLVREQSLMAKGSTRSLPVPQDDSVTGRDLGSSSDQQQSKRRRLNDTPVITQTSFGVPSTTPTRSPTSSATVTASDTRPEPRQANQPNESTQVSQPDPQLKQQEAEIAKLKSDVKTKDALITQLRAEASKKGTEVTKLKDEGKTKEDLIDQLRDEVRDKENEITKLTDDGNAKNVQITQLKAEVSKEEIDVTKSRDEGKTKDALIDQLRSKAHEKEDEVSKLKDVMKAKDVVDEQLRLETSRKEMGYEIEIARLKAEIDFMRGKLGI</sequence>
<evidence type="ECO:0000313" key="3">
    <source>
        <dbReference type="Proteomes" id="UP001316803"/>
    </source>
</evidence>
<gene>
    <name evidence="2" type="ORF">OHC33_000386</name>
</gene>
<keyword evidence="3" id="KW-1185">Reference proteome</keyword>
<dbReference type="EMBL" id="JAKLMC020000001">
    <property type="protein sequence ID" value="KAK5958543.1"/>
    <property type="molecule type" value="Genomic_DNA"/>
</dbReference>
<evidence type="ECO:0000256" key="1">
    <source>
        <dbReference type="SAM" id="MobiDB-lite"/>
    </source>
</evidence>
<dbReference type="AlphaFoldDB" id="A0AAN8F7T2"/>
<organism evidence="2 3">
    <name type="scientific">Knufia fluminis</name>
    <dbReference type="NCBI Taxonomy" id="191047"/>
    <lineage>
        <taxon>Eukaryota</taxon>
        <taxon>Fungi</taxon>
        <taxon>Dikarya</taxon>
        <taxon>Ascomycota</taxon>
        <taxon>Pezizomycotina</taxon>
        <taxon>Eurotiomycetes</taxon>
        <taxon>Chaetothyriomycetidae</taxon>
        <taxon>Chaetothyriales</taxon>
        <taxon>Trichomeriaceae</taxon>
        <taxon>Knufia</taxon>
    </lineage>
</organism>
<reference evidence="2 3" key="1">
    <citation type="submission" date="2022-12" db="EMBL/GenBank/DDBJ databases">
        <title>Genomic features and morphological characterization of a novel Knufia sp. strain isolated from spacecraft assembly facility.</title>
        <authorList>
            <person name="Teixeira M."/>
            <person name="Chander A.M."/>
            <person name="Stajich J.E."/>
            <person name="Venkateswaran K."/>
        </authorList>
    </citation>
    <scope>NUCLEOTIDE SEQUENCE [LARGE SCALE GENOMIC DNA]</scope>
    <source>
        <strain evidence="2 3">FJI-L2-BK-P2</strain>
    </source>
</reference>
<dbReference type="Gene3D" id="1.20.5.1700">
    <property type="match status" value="1"/>
</dbReference>
<protein>
    <submittedName>
        <fullName evidence="2">Uncharacterized protein</fullName>
    </submittedName>
</protein>
<comment type="caution">
    <text evidence="2">The sequence shown here is derived from an EMBL/GenBank/DDBJ whole genome shotgun (WGS) entry which is preliminary data.</text>
</comment>
<evidence type="ECO:0000313" key="2">
    <source>
        <dbReference type="EMBL" id="KAK5958543.1"/>
    </source>
</evidence>
<proteinExistence type="predicted"/>
<feature type="compositionally biased region" description="Low complexity" evidence="1">
    <location>
        <begin position="160"/>
        <end position="179"/>
    </location>
</feature>
<name>A0AAN8F7T2_9EURO</name>
<dbReference type="Proteomes" id="UP001316803">
    <property type="component" value="Unassembled WGS sequence"/>
</dbReference>
<feature type="compositionally biased region" description="Polar residues" evidence="1">
    <location>
        <begin position="186"/>
        <end position="204"/>
    </location>
</feature>
<accession>A0AAN8F7T2</accession>
<feature type="region of interest" description="Disordered" evidence="1">
    <location>
        <begin position="112"/>
        <end position="204"/>
    </location>
</feature>